<comment type="subcellular location">
    <subcellularLocation>
        <location evidence="1">Virion membrane</location>
    </subcellularLocation>
</comment>
<keyword evidence="3" id="KW-0946">Virion</keyword>
<evidence type="ECO:0000256" key="3">
    <source>
        <dbReference type="ARBA" id="ARBA00022844"/>
    </source>
</evidence>
<evidence type="ECO:0000313" key="7">
    <source>
        <dbReference type="EMBL" id="QQO86216.1"/>
    </source>
</evidence>
<dbReference type="Gene3D" id="6.10.250.3010">
    <property type="match status" value="1"/>
</dbReference>
<evidence type="ECO:0000256" key="4">
    <source>
        <dbReference type="ARBA" id="ARBA00023136"/>
    </source>
</evidence>
<dbReference type="KEGG" id="vg:62675785"/>
<name>A0A7T8EH05_9ORTO</name>
<evidence type="ECO:0000256" key="2">
    <source>
        <dbReference type="ARBA" id="ARBA00022692"/>
    </source>
</evidence>
<keyword evidence="2 6" id="KW-0812">Transmembrane</keyword>
<feature type="transmembrane region" description="Helical" evidence="6">
    <location>
        <begin position="493"/>
        <end position="510"/>
    </location>
</feature>
<evidence type="ECO:0000256" key="1">
    <source>
        <dbReference type="ARBA" id="ARBA00004182"/>
    </source>
</evidence>
<reference evidence="7 8" key="1">
    <citation type="submission" date="2020-07" db="EMBL/GenBank/DDBJ databases">
        <authorList>
            <person name="Feng K.H."/>
            <person name="Tesh R.B."/>
            <person name="Allison A.B."/>
        </authorList>
    </citation>
    <scope>NUCLEOTIDE SEQUENCE [LARGE SCALE GENOMIC DNA]</scope>
    <source>
        <strain evidence="7">Ib An 38918</strain>
    </source>
</reference>
<protein>
    <submittedName>
        <fullName evidence="7">Hemagglutinin</fullName>
    </submittedName>
</protein>
<dbReference type="GO" id="GO:0044003">
    <property type="term" value="P:symbiont-mediated perturbation of host process"/>
    <property type="evidence" value="ECO:0007669"/>
    <property type="project" value="InterPro"/>
</dbReference>
<dbReference type="GeneID" id="62675785"/>
<dbReference type="Proteomes" id="UP000613587">
    <property type="component" value="Genome"/>
</dbReference>
<dbReference type="InterPro" id="IPR004955">
    <property type="entry name" value="Baculovirus_Gp64"/>
</dbReference>
<evidence type="ECO:0000256" key="6">
    <source>
        <dbReference type="SAM" id="Phobius"/>
    </source>
</evidence>
<keyword evidence="5" id="KW-0325">Glycoprotein</keyword>
<keyword evidence="4 6" id="KW-0472">Membrane</keyword>
<dbReference type="GO" id="GO:0055036">
    <property type="term" value="C:virion membrane"/>
    <property type="evidence" value="ECO:0007669"/>
    <property type="project" value="UniProtKB-SubCell"/>
</dbReference>
<keyword evidence="6" id="KW-1133">Transmembrane helix</keyword>
<dbReference type="EMBL" id="MT774257">
    <property type="protein sequence ID" value="QQO86216.1"/>
    <property type="molecule type" value="Viral_cRNA"/>
</dbReference>
<evidence type="ECO:0000313" key="8">
    <source>
        <dbReference type="Proteomes" id="UP000613587"/>
    </source>
</evidence>
<organism evidence="7 8">
    <name type="scientific">Lake Chad virus</name>
    <dbReference type="NCBI Taxonomy" id="688438"/>
    <lineage>
        <taxon>Viruses</taxon>
        <taxon>Riboviria</taxon>
        <taxon>Orthornavirae</taxon>
        <taxon>Negarnaviricota</taxon>
        <taxon>Polyploviricotina</taxon>
        <taxon>Insthoviricetes</taxon>
        <taxon>Articulavirales</taxon>
        <taxon>Orthomyxoviridae</taxon>
        <taxon>Quaranjavirus</taxon>
        <taxon>Quaranjavirus chadense</taxon>
    </lineage>
</organism>
<dbReference type="Pfam" id="PF03273">
    <property type="entry name" value="Baculo_gp64"/>
    <property type="match status" value="1"/>
</dbReference>
<gene>
    <name evidence="7" type="primary">HA</name>
</gene>
<proteinExistence type="predicted"/>
<sequence length="512" mass="57502">MIVLCLLMLIQGAQPSPCSSESCSGPYRIAHYKMPTINVSNHKTHAHVWKVIKEVDGVMGYRSRYTAYCYEGGVLDSNTGCYKAHSMYPPSAEELQKWAIDKKCQYGVECPKGGDCWGNGADACHDESTNKNSAESKEYNGNNEEWMSFPYHTCISTWRCGVSKSKYPIHFSNVKRTRGGDSPEVFYSLATYDQHGNEIILDKHLYKIDAETNLYFEYGNTEMDTFLTELNCFFGNDQTPVCQLNDKFDEDEGQFVTFGEGLTASFSNFLISLDDEVKISGKSGGKKYANKAWIQSKLGKAASLQDIKEVIDVQMWSHQEAGYNMVQLYQLVGELTNTLTEVINSVGKLDDELIGKLVGVEGRSKWFNKELFHMCPCFQIGDFGDSNCASGYIFADGRIKTDPDGSKCTSYGGAVTPIYLFDNISYQFAVLHTPPAHGVAQDWEGWSWLASEKEKLVETMIFQDSVAGGKNVLSQLYKETVDSFNIWRYFERFSALAAWLALIISILGCLRR</sequence>
<keyword evidence="8" id="KW-1185">Reference proteome</keyword>
<dbReference type="GO" id="GO:0019031">
    <property type="term" value="C:viral envelope"/>
    <property type="evidence" value="ECO:0007669"/>
    <property type="project" value="InterPro"/>
</dbReference>
<accession>A0A7T8EH05</accession>
<dbReference type="RefSeq" id="YP_009987463.1">
    <property type="nucleotide sequence ID" value="NC_052684.1"/>
</dbReference>
<evidence type="ECO:0000256" key="5">
    <source>
        <dbReference type="ARBA" id="ARBA00023180"/>
    </source>
</evidence>